<dbReference type="Gene3D" id="1.10.1200.10">
    <property type="entry name" value="ACP-like"/>
    <property type="match status" value="1"/>
</dbReference>
<dbReference type="InterPro" id="IPR006162">
    <property type="entry name" value="Ppantetheine_attach_site"/>
</dbReference>
<dbReference type="InterPro" id="IPR036736">
    <property type="entry name" value="ACP-like_sf"/>
</dbReference>
<keyword evidence="5" id="KW-1185">Reference proteome</keyword>
<dbReference type="PROSITE" id="PS00455">
    <property type="entry name" value="AMP_BINDING"/>
    <property type="match status" value="1"/>
</dbReference>
<organism evidence="4 5">
    <name type="scientific">Talaromyces atroroseus</name>
    <dbReference type="NCBI Taxonomy" id="1441469"/>
    <lineage>
        <taxon>Eukaryota</taxon>
        <taxon>Fungi</taxon>
        <taxon>Dikarya</taxon>
        <taxon>Ascomycota</taxon>
        <taxon>Pezizomycotina</taxon>
        <taxon>Eurotiomycetes</taxon>
        <taxon>Eurotiomycetidae</taxon>
        <taxon>Eurotiales</taxon>
        <taxon>Trichocomaceae</taxon>
        <taxon>Talaromyces</taxon>
        <taxon>Talaromyces sect. Trachyspermi</taxon>
    </lineage>
</organism>
<evidence type="ECO:0000256" key="1">
    <source>
        <dbReference type="ARBA" id="ARBA00022450"/>
    </source>
</evidence>
<dbReference type="Pfam" id="PF00501">
    <property type="entry name" value="AMP-binding"/>
    <property type="match status" value="1"/>
</dbReference>
<dbReference type="Pfam" id="PF00550">
    <property type="entry name" value="PP-binding"/>
    <property type="match status" value="1"/>
</dbReference>
<accession>A0A1Q5QC77</accession>
<dbReference type="InterPro" id="IPR013120">
    <property type="entry name" value="FAR_NAD-bd"/>
</dbReference>
<feature type="domain" description="Carrier" evidence="3">
    <location>
        <begin position="304"/>
        <end position="379"/>
    </location>
</feature>
<evidence type="ECO:0000313" key="4">
    <source>
        <dbReference type="EMBL" id="OKL63557.1"/>
    </source>
</evidence>
<name>A0A1Q5QC77_TALAT</name>
<comment type="caution">
    <text evidence="4">The sequence shown here is derived from an EMBL/GenBank/DDBJ whole genome shotgun (WGS) entry which is preliminary data.</text>
</comment>
<dbReference type="GeneID" id="31001586"/>
<dbReference type="PROSITE" id="PS00012">
    <property type="entry name" value="PHOSPHOPANTETHEINE"/>
    <property type="match status" value="1"/>
</dbReference>
<gene>
    <name evidence="4" type="ORF">UA08_01831</name>
</gene>
<dbReference type="AlphaFoldDB" id="A0A1Q5QC77"/>
<proteinExistence type="predicted"/>
<dbReference type="SUPFAM" id="SSF51735">
    <property type="entry name" value="NAD(P)-binding Rossmann-fold domains"/>
    <property type="match status" value="1"/>
</dbReference>
<keyword evidence="2" id="KW-0597">Phosphoprotein</keyword>
<dbReference type="Gene3D" id="3.40.50.720">
    <property type="entry name" value="NAD(P)-binding Rossmann-like Domain"/>
    <property type="match status" value="1"/>
</dbReference>
<dbReference type="STRING" id="1441469.A0A1Q5QC77"/>
<reference evidence="4 5" key="1">
    <citation type="submission" date="2015-06" db="EMBL/GenBank/DDBJ databases">
        <title>Talaromyces atroroseus IBT 11181 draft genome.</title>
        <authorList>
            <person name="Rasmussen K.B."/>
            <person name="Rasmussen S."/>
            <person name="Petersen B."/>
            <person name="Sicheritz-Ponten T."/>
            <person name="Mortensen U.H."/>
            <person name="Thrane U."/>
        </authorList>
    </citation>
    <scope>NUCLEOTIDE SEQUENCE [LARGE SCALE GENOMIC DNA]</scope>
    <source>
        <strain evidence="4 5">IBT 11181</strain>
    </source>
</reference>
<evidence type="ECO:0000313" key="5">
    <source>
        <dbReference type="Proteomes" id="UP000214365"/>
    </source>
</evidence>
<dbReference type="SUPFAM" id="SSF47336">
    <property type="entry name" value="ACP-like"/>
    <property type="match status" value="1"/>
</dbReference>
<evidence type="ECO:0000259" key="3">
    <source>
        <dbReference type="PROSITE" id="PS50075"/>
    </source>
</evidence>
<dbReference type="InterPro" id="IPR020845">
    <property type="entry name" value="AMP-binding_CS"/>
</dbReference>
<dbReference type="InterPro" id="IPR036291">
    <property type="entry name" value="NAD(P)-bd_dom_sf"/>
</dbReference>
<dbReference type="Proteomes" id="UP000214365">
    <property type="component" value="Unassembled WGS sequence"/>
</dbReference>
<protein>
    <recommendedName>
        <fullName evidence="3">Carrier domain-containing protein</fullName>
    </recommendedName>
</protein>
<dbReference type="OrthoDB" id="4226356at2759"/>
<dbReference type="InterPro" id="IPR009081">
    <property type="entry name" value="PP-bd_ACP"/>
</dbReference>
<dbReference type="Gene3D" id="3.40.50.980">
    <property type="match status" value="2"/>
</dbReference>
<dbReference type="EMBL" id="LFMY01000002">
    <property type="protein sequence ID" value="OKL63557.1"/>
    <property type="molecule type" value="Genomic_DNA"/>
</dbReference>
<keyword evidence="1" id="KW-0596">Phosphopantetheine</keyword>
<dbReference type="RefSeq" id="XP_020123678.1">
    <property type="nucleotide sequence ID" value="XM_020261539.1"/>
</dbReference>
<dbReference type="PANTHER" id="PTHR44845:SF6">
    <property type="entry name" value="BETA-ALANINE-ACTIVATING ENZYME"/>
    <property type="match status" value="1"/>
</dbReference>
<dbReference type="Pfam" id="PF07993">
    <property type="entry name" value="NAD_binding_4"/>
    <property type="match status" value="1"/>
</dbReference>
<dbReference type="SUPFAM" id="SSF56801">
    <property type="entry name" value="Acetyl-CoA synthetase-like"/>
    <property type="match status" value="1"/>
</dbReference>
<sequence>MNSLLAEIASQYPSSLAIEDGSRSLTYNDLLQKADALGRAIQEHPLEPEEAIAVIHGLSIEMVIAQVALLRLNLTSVPLDPGLPKLRIREMLDDIKVRYAIASTGFEDLGFSIISMPIESRAISLEDSSPGLVSLREPTRSHILYTSGSTGKSKAVQITPTSLVCLAQSTMVTPLQRTDRVALINNSGFDISLFEVWATLLDGARMVVVPREIVIDPFAFRGFIVEKRLTVVLLTTSLFNATGFACPTAFKDVREVLTGGEVASPLAMRTVLESGGPPTLDLKALESAYWGYYKGVQNEDGNETQDSAFVAMVRDLWSSLLGIPIIKEEDDFFELGGSSIKSAMLISRLRMTTGKSVSMRALHQNSRFVEFVAYLNEFAEGAVARHQSERWREDSHMADGLSIILGETPEWTSKDEGRVFMTGATGFVGVNFLARLLRHPRVKEAVCLVRAKSKMRPRTRVEEALKKYNLWDDTASSFSKLTALDGDISKDRLGLSQDKFTWLSQLASVIFHLGAKVNFCEPYEAHFEPNVLGTKNVLELALSGRRKAFHFTSSIDAWGPNGLILGTRKCLEDETLEPNLKGLPYDIGYAASKWCSEQMVRTARDRGLPTAIYRPGFVTGDSKTGAGNPDDFFARLMVGLVAPDPADSVNLEKTISVINDAGYPVESIPYWDWVNRLHDPKNSDNPLMPLMPLIQEKVWADLTRFQTSQDTPHYDSTNTVAALADAPDIGYIAFSSEQLNRFLRFWRYKSFYHV</sequence>
<dbReference type="PROSITE" id="PS50075">
    <property type="entry name" value="CARRIER"/>
    <property type="match status" value="1"/>
</dbReference>
<dbReference type="PANTHER" id="PTHR44845">
    <property type="entry name" value="CARRIER DOMAIN-CONTAINING PROTEIN"/>
    <property type="match status" value="1"/>
</dbReference>
<evidence type="ECO:0000256" key="2">
    <source>
        <dbReference type="ARBA" id="ARBA00022553"/>
    </source>
</evidence>
<dbReference type="InterPro" id="IPR000873">
    <property type="entry name" value="AMP-dep_synth/lig_dom"/>
</dbReference>